<dbReference type="PANTHER" id="PTHR38248:SF2">
    <property type="entry name" value="FUNK1 11"/>
    <property type="match status" value="1"/>
</dbReference>
<feature type="region of interest" description="Disordered" evidence="1">
    <location>
        <begin position="134"/>
        <end position="157"/>
    </location>
</feature>
<feature type="non-terminal residue" evidence="3">
    <location>
        <position position="1"/>
    </location>
</feature>
<feature type="domain" description="Fungal-type protein kinase" evidence="2">
    <location>
        <begin position="159"/>
        <end position="310"/>
    </location>
</feature>
<proteinExistence type="predicted"/>
<keyword evidence="4" id="KW-1185">Reference proteome</keyword>
<dbReference type="Pfam" id="PF17667">
    <property type="entry name" value="Pkinase_fungal"/>
    <property type="match status" value="1"/>
</dbReference>
<dbReference type="EMBL" id="CABFNQ020000687">
    <property type="protein sequence ID" value="CAH0022804.1"/>
    <property type="molecule type" value="Genomic_DNA"/>
</dbReference>
<gene>
    <name evidence="3" type="ORF">CRHIZ90672A_00015151</name>
</gene>
<accession>A0A9N9VGB8</accession>
<evidence type="ECO:0000313" key="4">
    <source>
        <dbReference type="Proteomes" id="UP000696573"/>
    </source>
</evidence>
<name>A0A9N9VGB8_9HYPO</name>
<evidence type="ECO:0000256" key="1">
    <source>
        <dbReference type="SAM" id="MobiDB-lite"/>
    </source>
</evidence>
<sequence>MAHQAELKVIEDNPIGDLRNLTLVLLSSLQSLPIAGLLPSKSGQNILRRDLITLISAVPSPDFDFDRVRPLLESTLADKLDDAFIWRHVYNAAVESTPPPRTVASSFNKPHGATPAAFRIRQNTVNLLTLLEGQEQQSEDRRPLAKPNKPIDGSIGTRKMDIGFVDDPEANQESRCHWRQILVPGELKSKPTADTTSEAWLDLGRYVREVFAAQDNRRFVLGFTICGSSMRVWLFGRLGGIASEPFDINEDGLRFVFVILGFVWMDEEQLGFDPTIISENNTRYIEIKRNGLKERIIIEERLQRARCIVG</sequence>
<protein>
    <recommendedName>
        <fullName evidence="2">Fungal-type protein kinase domain-containing protein</fullName>
    </recommendedName>
</protein>
<comment type="caution">
    <text evidence="3">The sequence shown here is derived from an EMBL/GenBank/DDBJ whole genome shotgun (WGS) entry which is preliminary data.</text>
</comment>
<evidence type="ECO:0000259" key="2">
    <source>
        <dbReference type="Pfam" id="PF17667"/>
    </source>
</evidence>
<dbReference type="InterPro" id="IPR040976">
    <property type="entry name" value="Pkinase_fungal"/>
</dbReference>
<dbReference type="AlphaFoldDB" id="A0A9N9VGB8"/>
<dbReference type="Proteomes" id="UP000696573">
    <property type="component" value="Unassembled WGS sequence"/>
</dbReference>
<organism evidence="3 4">
    <name type="scientific">Clonostachys rhizophaga</name>
    <dbReference type="NCBI Taxonomy" id="160324"/>
    <lineage>
        <taxon>Eukaryota</taxon>
        <taxon>Fungi</taxon>
        <taxon>Dikarya</taxon>
        <taxon>Ascomycota</taxon>
        <taxon>Pezizomycotina</taxon>
        <taxon>Sordariomycetes</taxon>
        <taxon>Hypocreomycetidae</taxon>
        <taxon>Hypocreales</taxon>
        <taxon>Bionectriaceae</taxon>
        <taxon>Clonostachys</taxon>
    </lineage>
</organism>
<dbReference type="PANTHER" id="PTHR38248">
    <property type="entry name" value="FUNK1 6"/>
    <property type="match status" value="1"/>
</dbReference>
<reference evidence="3" key="1">
    <citation type="submission" date="2021-10" db="EMBL/GenBank/DDBJ databases">
        <authorList>
            <person name="Piombo E."/>
        </authorList>
    </citation>
    <scope>NUCLEOTIDE SEQUENCE</scope>
</reference>
<dbReference type="OrthoDB" id="4868916at2759"/>
<evidence type="ECO:0000313" key="3">
    <source>
        <dbReference type="EMBL" id="CAH0022804.1"/>
    </source>
</evidence>